<proteinExistence type="predicted"/>
<keyword evidence="2" id="KW-0012">Acyltransferase</keyword>
<dbReference type="CDD" id="cd04301">
    <property type="entry name" value="NAT_SF"/>
    <property type="match status" value="1"/>
</dbReference>
<evidence type="ECO:0000313" key="5">
    <source>
        <dbReference type="Proteomes" id="UP001156690"/>
    </source>
</evidence>
<name>A0AAV5NZW9_9VIBR</name>
<sequence length="137" mass="15830">MPQGYISGYNLDVRRKEWNSIIQTESECVIVAERDQQVVGFLSYYINPTHSDVIELSKLYLSPYLYRQGVGTQLMNAFNQVVKSEAIKTISLYVLDSNQSAMRFYQKLGFVETGEFEKTEYDGETIIDIRLMKMLTS</sequence>
<dbReference type="InterPro" id="IPR016181">
    <property type="entry name" value="Acyl_CoA_acyltransferase"/>
</dbReference>
<dbReference type="EMBL" id="BSNX01000075">
    <property type="protein sequence ID" value="GLQ75854.1"/>
    <property type="molecule type" value="Genomic_DNA"/>
</dbReference>
<feature type="domain" description="N-acetyltransferase" evidence="3">
    <location>
        <begin position="1"/>
        <end position="136"/>
    </location>
</feature>
<dbReference type="SUPFAM" id="SSF55729">
    <property type="entry name" value="Acyl-CoA N-acyltransferases (Nat)"/>
    <property type="match status" value="1"/>
</dbReference>
<protein>
    <submittedName>
        <fullName evidence="4">GNAT family N-acetyltransferase</fullName>
    </submittedName>
</protein>
<accession>A0AAV5NZW9</accession>
<evidence type="ECO:0000259" key="3">
    <source>
        <dbReference type="PROSITE" id="PS51186"/>
    </source>
</evidence>
<dbReference type="Pfam" id="PF00583">
    <property type="entry name" value="Acetyltransf_1"/>
    <property type="match status" value="1"/>
</dbReference>
<organism evidence="4 5">
    <name type="scientific">Vibrio penaeicida</name>
    <dbReference type="NCBI Taxonomy" id="104609"/>
    <lineage>
        <taxon>Bacteria</taxon>
        <taxon>Pseudomonadati</taxon>
        <taxon>Pseudomonadota</taxon>
        <taxon>Gammaproteobacteria</taxon>
        <taxon>Vibrionales</taxon>
        <taxon>Vibrionaceae</taxon>
        <taxon>Vibrio</taxon>
    </lineage>
</organism>
<dbReference type="Proteomes" id="UP001156690">
    <property type="component" value="Unassembled WGS sequence"/>
</dbReference>
<dbReference type="InterPro" id="IPR050832">
    <property type="entry name" value="Bact_Acetyltransf"/>
</dbReference>
<keyword evidence="5" id="KW-1185">Reference proteome</keyword>
<gene>
    <name evidence="4" type="ORF">GCM10007932_52170</name>
</gene>
<dbReference type="AlphaFoldDB" id="A0AAV5NZW9"/>
<dbReference type="Gene3D" id="3.40.630.30">
    <property type="match status" value="1"/>
</dbReference>
<keyword evidence="1" id="KW-0808">Transferase</keyword>
<reference evidence="5" key="1">
    <citation type="journal article" date="2019" name="Int. J. Syst. Evol. Microbiol.">
        <title>The Global Catalogue of Microorganisms (GCM) 10K type strain sequencing project: providing services to taxonomists for standard genome sequencing and annotation.</title>
        <authorList>
            <consortium name="The Broad Institute Genomics Platform"/>
            <consortium name="The Broad Institute Genome Sequencing Center for Infectious Disease"/>
            <person name="Wu L."/>
            <person name="Ma J."/>
        </authorList>
    </citation>
    <scope>NUCLEOTIDE SEQUENCE [LARGE SCALE GENOMIC DNA]</scope>
    <source>
        <strain evidence="5">NBRC 15640</strain>
    </source>
</reference>
<comment type="caution">
    <text evidence="4">The sequence shown here is derived from an EMBL/GenBank/DDBJ whole genome shotgun (WGS) entry which is preliminary data.</text>
</comment>
<dbReference type="InterPro" id="IPR000182">
    <property type="entry name" value="GNAT_dom"/>
</dbReference>
<evidence type="ECO:0000256" key="1">
    <source>
        <dbReference type="ARBA" id="ARBA00022679"/>
    </source>
</evidence>
<dbReference type="GO" id="GO:0016747">
    <property type="term" value="F:acyltransferase activity, transferring groups other than amino-acyl groups"/>
    <property type="evidence" value="ECO:0007669"/>
    <property type="project" value="InterPro"/>
</dbReference>
<dbReference type="PROSITE" id="PS51186">
    <property type="entry name" value="GNAT"/>
    <property type="match status" value="1"/>
</dbReference>
<evidence type="ECO:0000313" key="4">
    <source>
        <dbReference type="EMBL" id="GLQ75854.1"/>
    </source>
</evidence>
<evidence type="ECO:0000256" key="2">
    <source>
        <dbReference type="ARBA" id="ARBA00023315"/>
    </source>
</evidence>
<dbReference type="PANTHER" id="PTHR43877">
    <property type="entry name" value="AMINOALKYLPHOSPHONATE N-ACETYLTRANSFERASE-RELATED-RELATED"/>
    <property type="match status" value="1"/>
</dbReference>